<evidence type="ECO:0008006" key="5">
    <source>
        <dbReference type="Google" id="ProtNLM"/>
    </source>
</evidence>
<evidence type="ECO:0000313" key="3">
    <source>
        <dbReference type="EMBL" id="OGD56161.1"/>
    </source>
</evidence>
<accession>A0A1F5DM92</accession>
<dbReference type="InterPro" id="IPR006059">
    <property type="entry name" value="SBP"/>
</dbReference>
<organism evidence="3 4">
    <name type="scientific">Candidatus Beckwithbacteria bacterium RIFCSPHIGHO2_12_FULL_47_17</name>
    <dbReference type="NCBI Taxonomy" id="1797460"/>
    <lineage>
        <taxon>Bacteria</taxon>
        <taxon>Candidatus Beckwithiibacteriota</taxon>
    </lineage>
</organism>
<keyword evidence="2" id="KW-1133">Transmembrane helix</keyword>
<feature type="compositionally biased region" description="Pro residues" evidence="1">
    <location>
        <begin position="8"/>
        <end position="23"/>
    </location>
</feature>
<keyword evidence="2" id="KW-0812">Transmembrane</keyword>
<dbReference type="PANTHER" id="PTHR43649">
    <property type="entry name" value="ARABINOSE-BINDING PROTEIN-RELATED"/>
    <property type="match status" value="1"/>
</dbReference>
<dbReference type="EMBL" id="MEZN01000022">
    <property type="protein sequence ID" value="OGD56161.1"/>
    <property type="molecule type" value="Genomic_DNA"/>
</dbReference>
<dbReference type="Proteomes" id="UP000176791">
    <property type="component" value="Unassembled WGS sequence"/>
</dbReference>
<evidence type="ECO:0000256" key="1">
    <source>
        <dbReference type="SAM" id="MobiDB-lite"/>
    </source>
</evidence>
<sequence>MPDDQIPVEPPFPISTGSPPPSPVVVSGEGGPPTTLPPGEPVAVVEPPLKRFYPFIIGFGVIILLLLLVTKVILPIFQKPKTPDVISLTYWGLWEPENIMTQVIDDYRKDHPNITIQYVRQSPKDYRERLQSSLAKGEGPDIFRWHNTWLPMLKNDLTSVPESIYSASEFDSTFFPIAKKDVYISGQYYGIPLEFDALALYVNEEIMSQNPEVKVPTTWDNLRQAAFKLTQRDARGQVTRGGVAMGTTNNVDHFSDILGLMILQNGGDPAKPDSETVTSALKFYALFTKQDRSWSEDLPGSTLAFATGKAAMMLAPSWRAIEINQTNPKLNFKLYPVPQLPGTNVAWASYWIEGVAKKSDKQEQAWEFLKYLSSQEVLTKMYQLAGQTRLFGEPYPKQEMSTQLQADPYSGAIMTQALSSRSWPMAGRTFDNGLNDRIIKYYQDAINAYLNDQEEKQILEPLIAGVTQVLSQYGLVASQ</sequence>
<dbReference type="Gene3D" id="3.40.190.10">
    <property type="entry name" value="Periplasmic binding protein-like II"/>
    <property type="match status" value="1"/>
</dbReference>
<evidence type="ECO:0000313" key="4">
    <source>
        <dbReference type="Proteomes" id="UP000176791"/>
    </source>
</evidence>
<evidence type="ECO:0000256" key="2">
    <source>
        <dbReference type="SAM" id="Phobius"/>
    </source>
</evidence>
<reference evidence="3 4" key="1">
    <citation type="journal article" date="2016" name="Nat. Commun.">
        <title>Thousands of microbial genomes shed light on interconnected biogeochemical processes in an aquifer system.</title>
        <authorList>
            <person name="Anantharaman K."/>
            <person name="Brown C.T."/>
            <person name="Hug L.A."/>
            <person name="Sharon I."/>
            <person name="Castelle C.J."/>
            <person name="Probst A.J."/>
            <person name="Thomas B.C."/>
            <person name="Singh A."/>
            <person name="Wilkins M.J."/>
            <person name="Karaoz U."/>
            <person name="Brodie E.L."/>
            <person name="Williams K.H."/>
            <person name="Hubbard S.S."/>
            <person name="Banfield J.F."/>
        </authorList>
    </citation>
    <scope>NUCLEOTIDE SEQUENCE [LARGE SCALE GENOMIC DNA]</scope>
</reference>
<dbReference type="InterPro" id="IPR050490">
    <property type="entry name" value="Bact_solute-bd_prot1"/>
</dbReference>
<feature type="region of interest" description="Disordered" evidence="1">
    <location>
        <begin position="1"/>
        <end position="39"/>
    </location>
</feature>
<gene>
    <name evidence="3" type="ORF">A3E73_00485</name>
</gene>
<dbReference type="AlphaFoldDB" id="A0A1F5DM92"/>
<keyword evidence="2" id="KW-0472">Membrane</keyword>
<dbReference type="STRING" id="1797460.A3E73_00485"/>
<comment type="caution">
    <text evidence="3">The sequence shown here is derived from an EMBL/GenBank/DDBJ whole genome shotgun (WGS) entry which is preliminary data.</text>
</comment>
<proteinExistence type="predicted"/>
<dbReference type="Pfam" id="PF13416">
    <property type="entry name" value="SBP_bac_8"/>
    <property type="match status" value="1"/>
</dbReference>
<name>A0A1F5DM92_9BACT</name>
<protein>
    <recommendedName>
        <fullName evidence="5">Sugar ABC transporter substrate-binding protein</fullName>
    </recommendedName>
</protein>
<feature type="transmembrane region" description="Helical" evidence="2">
    <location>
        <begin position="52"/>
        <end position="74"/>
    </location>
</feature>
<dbReference type="SUPFAM" id="SSF53850">
    <property type="entry name" value="Periplasmic binding protein-like II"/>
    <property type="match status" value="1"/>
</dbReference>